<gene>
    <name evidence="2" type="ORF">BJY24_003292</name>
</gene>
<evidence type="ECO:0000313" key="2">
    <source>
        <dbReference type="EMBL" id="MBB5914425.1"/>
    </source>
</evidence>
<comment type="caution">
    <text evidence="2">The sequence shown here is derived from an EMBL/GenBank/DDBJ whole genome shotgun (WGS) entry which is preliminary data.</text>
</comment>
<evidence type="ECO:0000256" key="1">
    <source>
        <dbReference type="SAM" id="Phobius"/>
    </source>
</evidence>
<dbReference type="AlphaFoldDB" id="A0A7W9PEI4"/>
<protein>
    <submittedName>
        <fullName evidence="2">Uncharacterized protein</fullName>
    </submittedName>
</protein>
<keyword evidence="1" id="KW-1133">Transmembrane helix</keyword>
<reference evidence="2 3" key="1">
    <citation type="submission" date="2020-08" db="EMBL/GenBank/DDBJ databases">
        <title>Sequencing the genomes of 1000 actinobacteria strains.</title>
        <authorList>
            <person name="Klenk H.-P."/>
        </authorList>
    </citation>
    <scope>NUCLEOTIDE SEQUENCE [LARGE SCALE GENOMIC DNA]</scope>
    <source>
        <strain evidence="2 3">DSM 43582</strain>
    </source>
</reference>
<dbReference type="Proteomes" id="UP000540412">
    <property type="component" value="Unassembled WGS sequence"/>
</dbReference>
<sequence length="52" mass="5875">MSLWGWPIGLIIAIAIPLTVLAAATLWPQNIPKDQTVEAIRRRIDHEDVENK</sequence>
<keyword evidence="3" id="KW-1185">Reference proteome</keyword>
<evidence type="ECO:0000313" key="3">
    <source>
        <dbReference type="Proteomes" id="UP000540412"/>
    </source>
</evidence>
<accession>A0A7W9PEI4</accession>
<name>A0A7W9PEI4_9NOCA</name>
<keyword evidence="1" id="KW-0812">Transmembrane</keyword>
<feature type="transmembrane region" description="Helical" evidence="1">
    <location>
        <begin position="6"/>
        <end position="27"/>
    </location>
</feature>
<dbReference type="RefSeq" id="WP_157185650.1">
    <property type="nucleotide sequence ID" value="NZ_JACHIT010000001.1"/>
</dbReference>
<organism evidence="2 3">
    <name type="scientific">Nocardia transvalensis</name>
    <dbReference type="NCBI Taxonomy" id="37333"/>
    <lineage>
        <taxon>Bacteria</taxon>
        <taxon>Bacillati</taxon>
        <taxon>Actinomycetota</taxon>
        <taxon>Actinomycetes</taxon>
        <taxon>Mycobacteriales</taxon>
        <taxon>Nocardiaceae</taxon>
        <taxon>Nocardia</taxon>
    </lineage>
</organism>
<keyword evidence="1" id="KW-0472">Membrane</keyword>
<dbReference type="EMBL" id="JACHIT010000001">
    <property type="protein sequence ID" value="MBB5914425.1"/>
    <property type="molecule type" value="Genomic_DNA"/>
</dbReference>
<proteinExistence type="predicted"/>